<dbReference type="InterPro" id="IPR043162">
    <property type="entry name" value="DOCK_C_lobe_C"/>
</dbReference>
<dbReference type="SMART" id="SM00326">
    <property type="entry name" value="SH3"/>
    <property type="match status" value="1"/>
</dbReference>
<dbReference type="InterPro" id="IPR043161">
    <property type="entry name" value="DOCK_C_lobe_A"/>
</dbReference>
<evidence type="ECO:0000259" key="10">
    <source>
        <dbReference type="PROSITE" id="PS51650"/>
    </source>
</evidence>
<dbReference type="InterPro" id="IPR046773">
    <property type="entry name" value="DOCKER_Lobe_C"/>
</dbReference>
<keyword evidence="5" id="KW-0344">Guanine-nucleotide releasing factor</keyword>
<reference evidence="12" key="1">
    <citation type="journal article" date="2021" name="Genome Biol. Evol.">
        <title>A High-Quality Reference Genome for a Parasitic Bivalve with Doubly Uniparental Inheritance (Bivalvia: Unionida).</title>
        <authorList>
            <person name="Smith C.H."/>
        </authorList>
    </citation>
    <scope>NUCLEOTIDE SEQUENCE</scope>
    <source>
        <strain evidence="12">CHS0354</strain>
    </source>
</reference>
<gene>
    <name evidence="12" type="ORF">CHS0354_011378</name>
</gene>
<dbReference type="PANTHER" id="PTHR45653">
    <property type="entry name" value="DEDICATOR OF CYTOKINESIS"/>
    <property type="match status" value="1"/>
</dbReference>
<evidence type="ECO:0000256" key="8">
    <source>
        <dbReference type="SAM" id="MobiDB-lite"/>
    </source>
</evidence>
<comment type="caution">
    <text evidence="12">The sequence shown here is derived from an EMBL/GenBank/DDBJ whole genome shotgun (WGS) entry which is preliminary data.</text>
</comment>
<name>A0AAE0SYU4_9BIVA</name>
<dbReference type="InterPro" id="IPR046770">
    <property type="entry name" value="DOCKER_Lobe_B"/>
</dbReference>
<dbReference type="SUPFAM" id="SSF48371">
    <property type="entry name" value="ARM repeat"/>
    <property type="match status" value="1"/>
</dbReference>
<dbReference type="EMBL" id="JAEAOA010000703">
    <property type="protein sequence ID" value="KAK3600697.1"/>
    <property type="molecule type" value="Genomic_DNA"/>
</dbReference>
<dbReference type="Pfam" id="PF14429">
    <property type="entry name" value="DOCK-C2"/>
    <property type="match status" value="1"/>
</dbReference>
<dbReference type="Gene3D" id="1.20.1270.350">
    <property type="entry name" value="Dedicator of cytokinesis N-terminal subdomain"/>
    <property type="match status" value="1"/>
</dbReference>
<keyword evidence="3" id="KW-0963">Cytoplasm</keyword>
<dbReference type="PROSITE" id="PS51651">
    <property type="entry name" value="DOCKER"/>
    <property type="match status" value="1"/>
</dbReference>
<dbReference type="Pfam" id="PF20421">
    <property type="entry name" value="DHR-2_Lobe_C"/>
    <property type="match status" value="1"/>
</dbReference>
<dbReference type="InterPro" id="IPR046769">
    <property type="entry name" value="DOCKER_Lobe_A"/>
</dbReference>
<evidence type="ECO:0000256" key="1">
    <source>
        <dbReference type="ARBA" id="ARBA00004496"/>
    </source>
</evidence>
<evidence type="ECO:0000256" key="3">
    <source>
        <dbReference type="ARBA" id="ARBA00022490"/>
    </source>
</evidence>
<feature type="region of interest" description="Disordered" evidence="8">
    <location>
        <begin position="1761"/>
        <end position="1878"/>
    </location>
</feature>
<evidence type="ECO:0000256" key="7">
    <source>
        <dbReference type="PROSITE-ProRule" id="PRU00983"/>
    </source>
</evidence>
<feature type="region of interest" description="Disordered" evidence="8">
    <location>
        <begin position="1736"/>
        <end position="1755"/>
    </location>
</feature>
<feature type="compositionally biased region" description="Basic and acidic residues" evidence="8">
    <location>
        <begin position="1969"/>
        <end position="1994"/>
    </location>
</feature>
<dbReference type="Pfam" id="PF16172">
    <property type="entry name" value="DOCK_N"/>
    <property type="match status" value="1"/>
</dbReference>
<dbReference type="Pfam" id="PF23554">
    <property type="entry name" value="TPR_DOCK"/>
    <property type="match status" value="1"/>
</dbReference>
<evidence type="ECO:0000313" key="13">
    <source>
        <dbReference type="Proteomes" id="UP001195483"/>
    </source>
</evidence>
<accession>A0AAE0SYU4</accession>
<evidence type="ECO:0000313" key="12">
    <source>
        <dbReference type="EMBL" id="KAK3600697.1"/>
    </source>
</evidence>
<feature type="compositionally biased region" description="Polar residues" evidence="8">
    <location>
        <begin position="1933"/>
        <end position="1953"/>
    </location>
</feature>
<dbReference type="Pfam" id="PF06920">
    <property type="entry name" value="DHR-2_Lobe_A"/>
    <property type="match status" value="1"/>
</dbReference>
<feature type="domain" description="C2 DOCK-type" evidence="10">
    <location>
        <begin position="437"/>
        <end position="617"/>
    </location>
</feature>
<keyword evidence="2 6" id="KW-0728">SH3 domain</keyword>
<comment type="subcellular location">
    <subcellularLocation>
        <location evidence="1">Cytoplasm</location>
    </subcellularLocation>
</comment>
<dbReference type="PANTHER" id="PTHR45653:SF12">
    <property type="entry name" value="SPONGE, ISOFORM E"/>
    <property type="match status" value="1"/>
</dbReference>
<dbReference type="Gene3D" id="2.30.30.40">
    <property type="entry name" value="SH3 Domains"/>
    <property type="match status" value="1"/>
</dbReference>
<sequence>MPEDKWRPSDQKYGVAIYSFNGTGIKEALSLQLGDTVHIFEQYGTGSQSWFRGVALRDKETMGIFPASFIHIKPAEVDHKGKYETVIPIEDPVVKEATYVLREWSIHLKILCMKNHSLFSKIYETMIQIMLLRVQLMYISLTKDEATELKKEITARIDWGNSQLEMDLVPRINGVQIDPDQCSIVKLHRIHETTSHLVSSPQPKVKSLGVTLRWSGDSPTVGGVGMRHVLVNIKNFGCAVGENSDTLLTLYHVRDNVCTCITESFIVRHDSKLVPLDLEKLHNYYGLFCDLTQDDIEKDIFLVAHIYRIGRMHSEHSKKPPSTTYRRPWGVGVVYLNLSKLPEQIREYDYQIKVQSCTDNAESSFSSLHENLIKRLQTGTLGSSTKDRLGPGLSISIQLMKGDLNRVRKDNPVVFSKGVTQIQKLGFTDIITPGAVRNDLYVTVHSGEFDRGSKTAQRNIEVKVTVYDAQKQQIENCFNYGCGEPPKSEFHSSVYYHNNKPEWKETIKLSIPIDRFPGSHILFQLFHCSVKKKEMKKPFGFAHMKVTNEENIVQKDTTHYLCVHKLEGKLASLAACDNLPSFLDDLNDPRLNMPTSPIGPLKTKNQREYLTISTLLCSSKFTQNGDLLGILSWRQDVSNLMENLALLENIPGDEIMKFLQDVLDSLFSMFSYQSQDSSVSVKDLNQRIFKTLVHIFTLLQHSRFENFQPVLEAYLTEGFSSTLVYRDLTLCCDETVRTAISGNHVVQSVSVFHTLGYTMKFIAQSRKLQMKDVFSQGCDGESEFLKNLEQLFHGMGTLLANKPNQIGKAAQMALLGNLHMVYEPLLQVISEKNLTDFIKLALQNMPKASEIPDDLTKAKLELLQRTVASKVFQSDESRDELIILCMVQIKNCVKDKKHKALAIELLGDILDIIFNLKKVADLHSAKRTMNIQKDIKTVVSAIFDVVMQSAIESNNEKFWAPLAYTLSARKAEGSLVACVLEMLRLMDDDHYTLLMQLHPRGPQLKEFLKYILQLFRHLVQPVYPKDWTVMRMVTNSVIFTAVEYFSEALRKYYMNGDSFDVELWSLYFNLAVAFVTQPSLQLGQYSEAKQEKIKERYHDMRVLMGIQIETSWTSLGANKERFIPSLIGPFLELTLVPETEVRKATMPIFFDMIESDSKQWGNFERVAKEMIERLDYFITTGLGDIAYKDLFQTILLDKVESEPALRENGKKFIFSVTDLLERLLDYREVIDGEEHRDKRMHCTFNILNFYDGMKREEMYFRYINKLFELHLLASNYVEAGMTLREYATKLPWSETVLPEELRYCSQSVSSRKEQVYLEIINCFDQGKVWEYGIPLCKELANYYERKFEYKKLSDILRKQASFYNKILEGVQSDDQETFFPRQDPSYYRVAYYGQSFPPFVRNKMFIYRGDECLQLQTIMNHLSAEYPNASFIGPNNQLKESMKEEDQQYIQICSVKPVPTERVEFKDKNVPAEIKNFYNVNEVDTFQADRPFHKGERDPNNDHKTLCIERTTVKTNYKFPGILRWYEVVAMEVCHLNSIQVAMETIKQNTEEIQRLNERCKADPKLYFPQLEMRLNGTIHAAVQGGVTKYHEAFFGMDFELEHPDEYIYLDDLRVLMMSQLKVIGEGLKIHDQLVPPELEPLHKTMVVSFKKMGKDVRKFCKKGLDIEEDSLDPDPVQSVYLSASMSSNPGSLLNIRESKMSLVDDVFMDQITKKEPTLPNIQHSTTSLQSISENQLMESSIPPPIPSRPSSLVYRSNPDLQILNREPPKVHSDPVIKKPDGEHSSSPIPKIPRRKPEAVSPMNHDEPPSVGEPPPPLPSKDSFRQSQVNPGMVHPPGTTSKPKPASKPPPLPTRKASNYINGPAVPPIPHRSYKSESDLTCNQGNAIIKVTSSNTKKIKVGTSTFYGNIEIPYGQASPETIHEKRGAPNDSGPPNINHISHSTNHSACTDLSANGEKTDNVNLPHSINTDHPDTKIPNENRPSDVSKRIHEFSVELPPPPLPKNREKKIGPPVPARKMSGNSSESSQEKNTENSTNI</sequence>
<dbReference type="GO" id="GO:0005886">
    <property type="term" value="C:plasma membrane"/>
    <property type="evidence" value="ECO:0007669"/>
    <property type="project" value="TreeGrafter"/>
</dbReference>
<feature type="region of interest" description="Disordered" evidence="8">
    <location>
        <begin position="1917"/>
        <end position="2038"/>
    </location>
</feature>
<protein>
    <recommendedName>
        <fullName evidence="14">Dedicator of cytokinesis protein 3</fullName>
    </recommendedName>
</protein>
<dbReference type="SUPFAM" id="SSF50044">
    <property type="entry name" value="SH3-domain"/>
    <property type="match status" value="1"/>
</dbReference>
<evidence type="ECO:0000256" key="6">
    <source>
        <dbReference type="PROSITE-ProRule" id="PRU00192"/>
    </source>
</evidence>
<dbReference type="CDD" id="cd11872">
    <property type="entry name" value="SH3_DOCK_AB"/>
    <property type="match status" value="1"/>
</dbReference>
<reference evidence="12" key="2">
    <citation type="journal article" date="2021" name="Genome Biol. Evol.">
        <title>Developing a high-quality reference genome for a parasitic bivalve with doubly uniparental inheritance (Bivalvia: Unionida).</title>
        <authorList>
            <person name="Smith C.H."/>
        </authorList>
    </citation>
    <scope>NUCLEOTIDE SEQUENCE</scope>
    <source>
        <strain evidence="12">CHS0354</strain>
        <tissue evidence="12">Mantle</tissue>
    </source>
</reference>
<dbReference type="InterPro" id="IPR027007">
    <property type="entry name" value="C2_DOCK-type_domain"/>
</dbReference>
<evidence type="ECO:0000256" key="2">
    <source>
        <dbReference type="ARBA" id="ARBA00022443"/>
    </source>
</evidence>
<feature type="domain" description="DOCKER" evidence="11">
    <location>
        <begin position="1250"/>
        <end position="1666"/>
    </location>
</feature>
<comment type="similarity">
    <text evidence="7">Belongs to the DOCK family.</text>
</comment>
<evidence type="ECO:0000256" key="5">
    <source>
        <dbReference type="ARBA" id="ARBA00022658"/>
    </source>
</evidence>
<feature type="domain" description="SH3" evidence="9">
    <location>
        <begin position="9"/>
        <end position="75"/>
    </location>
</feature>
<evidence type="ECO:0000259" key="11">
    <source>
        <dbReference type="PROSITE" id="PS51651"/>
    </source>
</evidence>
<evidence type="ECO:0008006" key="14">
    <source>
        <dbReference type="Google" id="ProtNLM"/>
    </source>
</evidence>
<dbReference type="InterPro" id="IPR035892">
    <property type="entry name" value="C2_domain_sf"/>
</dbReference>
<dbReference type="GO" id="GO:0031267">
    <property type="term" value="F:small GTPase binding"/>
    <property type="evidence" value="ECO:0007669"/>
    <property type="project" value="TreeGrafter"/>
</dbReference>
<dbReference type="GO" id="GO:0007264">
    <property type="term" value="P:small GTPase-mediated signal transduction"/>
    <property type="evidence" value="ECO:0007669"/>
    <property type="project" value="InterPro"/>
</dbReference>
<dbReference type="Gene3D" id="1.20.58.740">
    <property type="match status" value="1"/>
</dbReference>
<dbReference type="InterPro" id="IPR042455">
    <property type="entry name" value="DOCK_N_sub1"/>
</dbReference>
<dbReference type="Gene3D" id="1.25.40.410">
    <property type="match status" value="1"/>
</dbReference>
<organism evidence="12 13">
    <name type="scientific">Potamilus streckersoni</name>
    <dbReference type="NCBI Taxonomy" id="2493646"/>
    <lineage>
        <taxon>Eukaryota</taxon>
        <taxon>Metazoa</taxon>
        <taxon>Spiralia</taxon>
        <taxon>Lophotrochozoa</taxon>
        <taxon>Mollusca</taxon>
        <taxon>Bivalvia</taxon>
        <taxon>Autobranchia</taxon>
        <taxon>Heteroconchia</taxon>
        <taxon>Palaeoheterodonta</taxon>
        <taxon>Unionida</taxon>
        <taxon>Unionoidea</taxon>
        <taxon>Unionidae</taxon>
        <taxon>Ambleminae</taxon>
        <taxon>Lampsilini</taxon>
        <taxon>Potamilus</taxon>
    </lineage>
</organism>
<dbReference type="InterPro" id="IPR027357">
    <property type="entry name" value="DOCKER_dom"/>
</dbReference>
<evidence type="ECO:0000259" key="9">
    <source>
        <dbReference type="PROSITE" id="PS50002"/>
    </source>
</evidence>
<dbReference type="Gene3D" id="2.60.40.150">
    <property type="entry name" value="C2 domain"/>
    <property type="match status" value="1"/>
</dbReference>
<dbReference type="PROSITE" id="PS50002">
    <property type="entry name" value="SH3"/>
    <property type="match status" value="1"/>
</dbReference>
<dbReference type="InterPro" id="IPR001452">
    <property type="entry name" value="SH3_domain"/>
</dbReference>
<dbReference type="PROSITE" id="PS51650">
    <property type="entry name" value="C2_DOCK"/>
    <property type="match status" value="1"/>
</dbReference>
<dbReference type="InterPro" id="IPR032376">
    <property type="entry name" value="DOCK_N"/>
</dbReference>
<evidence type="ECO:0000256" key="4">
    <source>
        <dbReference type="ARBA" id="ARBA00022553"/>
    </source>
</evidence>
<feature type="compositionally biased region" description="Basic and acidic residues" evidence="8">
    <location>
        <begin position="1767"/>
        <end position="1784"/>
    </location>
</feature>
<dbReference type="Proteomes" id="UP001195483">
    <property type="component" value="Unassembled WGS sequence"/>
</dbReference>
<dbReference type="InterPro" id="IPR016024">
    <property type="entry name" value="ARM-type_fold"/>
</dbReference>
<dbReference type="Pfam" id="PF20422">
    <property type="entry name" value="DHR-2_Lobe_B"/>
    <property type="match status" value="1"/>
</dbReference>
<proteinExistence type="inferred from homology"/>
<keyword evidence="4" id="KW-0597">Phosphoprotein</keyword>
<dbReference type="GO" id="GO:0005085">
    <property type="term" value="F:guanyl-nucleotide exchange factor activity"/>
    <property type="evidence" value="ECO:0007669"/>
    <property type="project" value="UniProtKB-KW"/>
</dbReference>
<keyword evidence="13" id="KW-1185">Reference proteome</keyword>
<dbReference type="InterPro" id="IPR036028">
    <property type="entry name" value="SH3-like_dom_sf"/>
</dbReference>
<dbReference type="InterPro" id="IPR056372">
    <property type="entry name" value="TPR_DOCK"/>
</dbReference>
<dbReference type="GO" id="GO:0005737">
    <property type="term" value="C:cytoplasm"/>
    <property type="evidence" value="ECO:0007669"/>
    <property type="project" value="UniProtKB-SubCell"/>
</dbReference>
<reference evidence="12" key="3">
    <citation type="submission" date="2023-05" db="EMBL/GenBank/DDBJ databases">
        <authorList>
            <person name="Smith C.H."/>
        </authorList>
    </citation>
    <scope>NUCLEOTIDE SEQUENCE</scope>
    <source>
        <strain evidence="12">CHS0354</strain>
        <tissue evidence="12">Mantle</tissue>
    </source>
</reference>
<dbReference type="InterPro" id="IPR026791">
    <property type="entry name" value="DOCK"/>
</dbReference>